<feature type="domain" description="Winged helix-turn-helix" evidence="1">
    <location>
        <begin position="14"/>
        <end position="81"/>
    </location>
</feature>
<evidence type="ECO:0000259" key="1">
    <source>
        <dbReference type="Pfam" id="PF14090"/>
    </source>
</evidence>
<protein>
    <recommendedName>
        <fullName evidence="1">Winged helix-turn-helix domain-containing protein</fullName>
    </recommendedName>
</protein>
<reference evidence="2" key="1">
    <citation type="submission" date="2021-01" db="EMBL/GenBank/DDBJ databases">
        <authorList>
            <person name="Ben Porat S."/>
            <person name="Alkalay-Oren S."/>
            <person name="Coppenhagen-Glazer S."/>
            <person name="Hazan R."/>
        </authorList>
    </citation>
    <scope>NUCLEOTIDE SEQUENCE</scope>
</reference>
<dbReference type="InterPro" id="IPR055245">
    <property type="entry name" value="HTH_proteobacteria"/>
</dbReference>
<name>A0A889IRR3_9CAUD</name>
<accession>A0A889IRR3</accession>
<dbReference type="EMBL" id="MW460249">
    <property type="protein sequence ID" value="QRE00633.1"/>
    <property type="molecule type" value="Genomic_DNA"/>
</dbReference>
<organism evidence="2 3">
    <name type="scientific">Pseudomonas phage Itty13</name>
    <dbReference type="NCBI Taxonomy" id="2805750"/>
    <lineage>
        <taxon>Viruses</taxon>
        <taxon>Duplodnaviria</taxon>
        <taxon>Heunggongvirae</taxon>
        <taxon>Uroviricota</taxon>
        <taxon>Caudoviricetes</taxon>
        <taxon>Ittyvirus</taxon>
        <taxon>Ittyvirus itty13</taxon>
    </lineage>
</organism>
<proteinExistence type="predicted"/>
<evidence type="ECO:0000313" key="3">
    <source>
        <dbReference type="Proteomes" id="UP000610026"/>
    </source>
</evidence>
<dbReference type="Pfam" id="PF14090">
    <property type="entry name" value="HTH_39"/>
    <property type="match status" value="1"/>
</dbReference>
<keyword evidence="3" id="KW-1185">Reference proteome</keyword>
<dbReference type="GeneID" id="77947900"/>
<dbReference type="Proteomes" id="UP000610026">
    <property type="component" value="Segment"/>
</dbReference>
<evidence type="ECO:0000313" key="2">
    <source>
        <dbReference type="EMBL" id="QRE00633.1"/>
    </source>
</evidence>
<sequence>MAHDGALHNPTTNSQCARILAWLQLGKPITASIALREFGVGRLAARVRDLRQSGHVIHTKMITVRNRNGSPCRVAEYWLVRSGAQGGAV</sequence>
<dbReference type="KEGG" id="vg:77947900"/>
<dbReference type="RefSeq" id="YP_010671646.1">
    <property type="nucleotide sequence ID" value="NC_070969.1"/>
</dbReference>